<reference evidence="2 3" key="1">
    <citation type="submission" date="2017-01" db="EMBL/GenBank/DDBJ databases">
        <authorList>
            <person name="Mah S.A."/>
            <person name="Swanson W.J."/>
            <person name="Moy G.W."/>
            <person name="Vacquier V.D."/>
        </authorList>
    </citation>
    <scope>NUCLEOTIDE SEQUENCE [LARGE SCALE GENOMIC DNA]</scope>
    <source>
        <strain evidence="2 3">CPCC 203464</strain>
    </source>
</reference>
<dbReference type="InterPro" id="IPR043504">
    <property type="entry name" value="Peptidase_S1_PA_chymotrypsin"/>
</dbReference>
<feature type="signal peptide" evidence="1">
    <location>
        <begin position="1"/>
        <end position="27"/>
    </location>
</feature>
<dbReference type="SUPFAM" id="SSF50494">
    <property type="entry name" value="Trypsin-like serine proteases"/>
    <property type="match status" value="1"/>
</dbReference>
<dbReference type="Gene3D" id="2.40.10.10">
    <property type="entry name" value="Trypsin-like serine proteases"/>
    <property type="match status" value="2"/>
</dbReference>
<dbReference type="InterPro" id="IPR009003">
    <property type="entry name" value="Peptidase_S1_PA"/>
</dbReference>
<evidence type="ECO:0000313" key="2">
    <source>
        <dbReference type="EMBL" id="SIS07433.1"/>
    </source>
</evidence>
<gene>
    <name evidence="2" type="ORF">SAMN05445060_2484</name>
</gene>
<evidence type="ECO:0000313" key="3">
    <source>
        <dbReference type="Proteomes" id="UP000186218"/>
    </source>
</evidence>
<dbReference type="EMBL" id="FTNT01000007">
    <property type="protein sequence ID" value="SIS07433.1"/>
    <property type="molecule type" value="Genomic_DNA"/>
</dbReference>
<dbReference type="RefSeq" id="WP_076479971.1">
    <property type="nucleotide sequence ID" value="NZ_FTNT01000007.1"/>
</dbReference>
<keyword evidence="1" id="KW-0732">Signal</keyword>
<proteinExistence type="predicted"/>
<dbReference type="AlphaFoldDB" id="A0A1N7G4A2"/>
<keyword evidence="3" id="KW-1185">Reference proteome</keyword>
<evidence type="ECO:0008006" key="4">
    <source>
        <dbReference type="Google" id="ProtNLM"/>
    </source>
</evidence>
<organism evidence="2 3">
    <name type="scientific">Williamsia sterculiae</name>
    <dbReference type="NCBI Taxonomy" id="1344003"/>
    <lineage>
        <taxon>Bacteria</taxon>
        <taxon>Bacillati</taxon>
        <taxon>Actinomycetota</taxon>
        <taxon>Actinomycetes</taxon>
        <taxon>Mycobacteriales</taxon>
        <taxon>Nocardiaceae</taxon>
        <taxon>Williamsia</taxon>
    </lineage>
</organism>
<sequence>MFKKFAVLAATLAAAVTLVVGTGTASAAPTTALGGGSGILILKGGDKAAACTLTTIGHDYRNRLIGLTAGHCGTAGQSVVGENFQRNGVVGKVTYSTPDLDFAIIEFDAAKVAPLRSVGGVTIRSIQTAPPRFPDIGCKTGRTTGNTCGVTLFSDGTAHFSTICIAEGDSGSPVVLGNRLVGMINAFYYVACIGPETGTNIGPILTRMNTATDNHNYRVF</sequence>
<name>A0A1N7G4A2_9NOCA</name>
<protein>
    <recommendedName>
        <fullName evidence="4">Peptidase S1 family protein</fullName>
    </recommendedName>
</protein>
<accession>A0A1N7G4A2</accession>
<evidence type="ECO:0000256" key="1">
    <source>
        <dbReference type="SAM" id="SignalP"/>
    </source>
</evidence>
<dbReference type="STRING" id="1344003.SAMN05445060_2484"/>
<dbReference type="OrthoDB" id="4536940at2"/>
<feature type="chain" id="PRO_5012342610" description="Peptidase S1 family protein" evidence="1">
    <location>
        <begin position="28"/>
        <end position="220"/>
    </location>
</feature>
<dbReference type="Proteomes" id="UP000186218">
    <property type="component" value="Unassembled WGS sequence"/>
</dbReference>